<dbReference type="Gene3D" id="3.60.10.10">
    <property type="entry name" value="Endonuclease/exonuclease/phosphatase"/>
    <property type="match status" value="1"/>
</dbReference>
<dbReference type="InterPro" id="IPR000300">
    <property type="entry name" value="IPPc"/>
</dbReference>
<sequence length="404" mass="46094">MAIEHFHVYDDPESDGELPKPFNRIPFVYPEDPVTVADIVGTRGKIQLFTMTFNANSLLPDLDAFRASLQTRNRHILYALAFQDLPQHDIEKIINGILGDDYLKMKHAQLGSLQLFVMAHHTIAPLIQNIEADTVALGASLDQDSKSHRAKGAVAICFTIAKKSIIFVNAHFRGKQEAIAARNANFHEINARLKLPTGKLQTLEPISGRFDFAFWLGDLNYRIGLSYDQTWGYLDSANFKSLWEHDQLLKNTNAFDGYIECPLNFPPTFKYLPLTDKYNEKCVPSWTDRILYKSNEECEPVAYDSFDPLKTSTHRAVWGVFSLTLAKPHALWAEWHIRQQAFIQNSEQHHEKLKQQDNKVTQQKKNEQAPLTKQAKTSRTVVFPHDTENSAPARKHASDYCVVM</sequence>
<dbReference type="Pfam" id="PF22669">
    <property type="entry name" value="Exo_endo_phos2"/>
    <property type="match status" value="1"/>
</dbReference>
<organism evidence="3">
    <name type="scientific">Mucochytrium quahogii</name>
    <dbReference type="NCBI Taxonomy" id="96639"/>
    <lineage>
        <taxon>Eukaryota</taxon>
        <taxon>Sar</taxon>
        <taxon>Stramenopiles</taxon>
        <taxon>Bigyra</taxon>
        <taxon>Labyrinthulomycetes</taxon>
        <taxon>Thraustochytrida</taxon>
        <taxon>Thraustochytriidae</taxon>
        <taxon>Mucochytrium</taxon>
    </lineage>
</organism>
<reference evidence="3" key="1">
    <citation type="submission" date="2021-01" db="EMBL/GenBank/DDBJ databases">
        <authorList>
            <person name="Corre E."/>
            <person name="Pelletier E."/>
            <person name="Niang G."/>
            <person name="Scheremetjew M."/>
            <person name="Finn R."/>
            <person name="Kale V."/>
            <person name="Holt S."/>
            <person name="Cochrane G."/>
            <person name="Meng A."/>
            <person name="Brown T."/>
            <person name="Cohen L."/>
        </authorList>
    </citation>
    <scope>NUCLEOTIDE SEQUENCE</scope>
    <source>
        <strain evidence="3">NY070348D</strain>
    </source>
</reference>
<feature type="compositionally biased region" description="Polar residues" evidence="1">
    <location>
        <begin position="358"/>
        <end position="380"/>
    </location>
</feature>
<dbReference type="AlphaFoldDB" id="A0A7S2RSC8"/>
<evidence type="ECO:0000313" key="3">
    <source>
        <dbReference type="EMBL" id="CAD9679266.1"/>
    </source>
</evidence>
<evidence type="ECO:0000256" key="1">
    <source>
        <dbReference type="SAM" id="MobiDB-lite"/>
    </source>
</evidence>
<dbReference type="PANTHER" id="PTHR11200:SF275">
    <property type="entry name" value="LD06095P"/>
    <property type="match status" value="1"/>
</dbReference>
<accession>A0A7S2RSC8</accession>
<evidence type="ECO:0000259" key="2">
    <source>
        <dbReference type="SMART" id="SM00128"/>
    </source>
</evidence>
<dbReference type="GO" id="GO:0004439">
    <property type="term" value="F:phosphatidylinositol-4,5-bisphosphate 5-phosphatase activity"/>
    <property type="evidence" value="ECO:0007669"/>
    <property type="project" value="TreeGrafter"/>
</dbReference>
<dbReference type="InterPro" id="IPR046985">
    <property type="entry name" value="IP5"/>
</dbReference>
<protein>
    <recommendedName>
        <fullName evidence="2">Inositol polyphosphate-related phosphatase domain-containing protein</fullName>
    </recommendedName>
</protein>
<gene>
    <name evidence="3" type="ORF">QSP1433_LOCUS6481</name>
</gene>
<name>A0A7S2RSC8_9STRA</name>
<dbReference type="SUPFAM" id="SSF56219">
    <property type="entry name" value="DNase I-like"/>
    <property type="match status" value="1"/>
</dbReference>
<dbReference type="PANTHER" id="PTHR11200">
    <property type="entry name" value="INOSITOL 5-PHOSPHATASE"/>
    <property type="match status" value="1"/>
</dbReference>
<dbReference type="SMART" id="SM00128">
    <property type="entry name" value="IPPc"/>
    <property type="match status" value="1"/>
</dbReference>
<dbReference type="EMBL" id="HBHK01010394">
    <property type="protein sequence ID" value="CAD9679266.1"/>
    <property type="molecule type" value="Transcribed_RNA"/>
</dbReference>
<feature type="domain" description="Inositol polyphosphate-related phosphatase" evidence="2">
    <location>
        <begin position="44"/>
        <end position="329"/>
    </location>
</feature>
<feature type="region of interest" description="Disordered" evidence="1">
    <location>
        <begin position="351"/>
        <end position="397"/>
    </location>
</feature>
<dbReference type="GO" id="GO:0046856">
    <property type="term" value="P:phosphatidylinositol dephosphorylation"/>
    <property type="evidence" value="ECO:0007669"/>
    <property type="project" value="InterPro"/>
</dbReference>
<dbReference type="InterPro" id="IPR036691">
    <property type="entry name" value="Endo/exonu/phosph_ase_sf"/>
</dbReference>
<proteinExistence type="predicted"/>